<dbReference type="KEGG" id="nzs:SLY_0081"/>
<evidence type="ECO:0000313" key="1">
    <source>
        <dbReference type="EMBL" id="AGL90007.1"/>
    </source>
</evidence>
<dbReference type="EMBL" id="CP002548">
    <property type="protein sequence ID" value="AGL90007.1"/>
    <property type="molecule type" value="Genomic_DNA"/>
</dbReference>
<organism evidence="1 2">
    <name type="scientific">Strawberry lethal yellows phytoplasma (CPA) str. NZSb11</name>
    <dbReference type="NCBI Taxonomy" id="980422"/>
    <lineage>
        <taxon>Bacteria</taxon>
        <taxon>Bacillati</taxon>
        <taxon>Mycoplasmatota</taxon>
        <taxon>Mollicutes</taxon>
        <taxon>Acholeplasmatales</taxon>
        <taxon>Acholeplasmataceae</taxon>
        <taxon>Candidatus Phytoplasma</taxon>
        <taxon>16SrXII (Stolbur group)</taxon>
    </lineage>
</organism>
<evidence type="ECO:0000313" key="2">
    <source>
        <dbReference type="Proteomes" id="UP000013941"/>
    </source>
</evidence>
<accession>R4RVZ3</accession>
<protein>
    <submittedName>
        <fullName evidence="1">Uncharacterized protein</fullName>
    </submittedName>
</protein>
<gene>
    <name evidence="1" type="ORF">SLY_0081</name>
</gene>
<keyword evidence="2" id="KW-1185">Reference proteome</keyword>
<reference evidence="1 2" key="1">
    <citation type="journal article" date="2013" name="BMC Genomics">
        <title>Comparison of the complete genome sequence of two closely related isolates of 'Candidatus Phytoplasma australiense' reveals genome plasticity.</title>
        <authorList>
            <person name="Andersen M.T."/>
            <person name="Liefting L.W."/>
            <person name="Havukkala I."/>
            <person name="Beever R.E."/>
        </authorList>
    </citation>
    <scope>NUCLEOTIDE SEQUENCE [LARGE SCALE GENOMIC DNA]</scope>
    <source>
        <strain evidence="1 2">NZSb11</strain>
    </source>
</reference>
<proteinExistence type="predicted"/>
<dbReference type="HOGENOM" id="CLU_3405741_0_0_14"/>
<dbReference type="AlphaFoldDB" id="R4RVZ3"/>
<sequence length="30" mass="3832">MKHLYVLFILLEIERLKRLKYEKNRPMKNN</sequence>
<name>R4RVZ3_PHYAS</name>
<dbReference type="Proteomes" id="UP000013941">
    <property type="component" value="Chromosome"/>
</dbReference>